<dbReference type="InterPro" id="IPR036779">
    <property type="entry name" value="LysM_dom_sf"/>
</dbReference>
<feature type="domain" description="LysM" evidence="1">
    <location>
        <begin position="17"/>
        <end position="61"/>
    </location>
</feature>
<sequence length="202" mass="23318">MFGFLFLYFSFSERCISYHTTKIGDSLLQIQKISGNTAEELFELNPNLNLQRLSPGMTIYIYTKCSTSQTNTPIFLERSDIQDLDLMSGSLFLCFLKYKGYTTVDQASHSFTDLFEKNLINMDGSIDNIFPVAQYYGFNFVYRNVPRKDTKLEIGEYVVDGNSHFCIIETIDGQISIVFNPSTKPKFRNINPKKVMNHYYCV</sequence>
<dbReference type="EMBL" id="DS113225">
    <property type="protein sequence ID" value="EAY17838.1"/>
    <property type="molecule type" value="Genomic_DNA"/>
</dbReference>
<evidence type="ECO:0000313" key="3">
    <source>
        <dbReference type="Proteomes" id="UP000001542"/>
    </source>
</evidence>
<evidence type="ECO:0000259" key="1">
    <source>
        <dbReference type="PROSITE" id="PS51782"/>
    </source>
</evidence>
<reference evidence="2" key="1">
    <citation type="submission" date="2006-10" db="EMBL/GenBank/DDBJ databases">
        <authorList>
            <person name="Amadeo P."/>
            <person name="Zhao Q."/>
            <person name="Wortman J."/>
            <person name="Fraser-Liggett C."/>
            <person name="Carlton J."/>
        </authorList>
    </citation>
    <scope>NUCLEOTIDE SEQUENCE</scope>
    <source>
        <strain evidence="2">G3</strain>
    </source>
</reference>
<dbReference type="VEuPathDB" id="TrichDB:TVAG_010620"/>
<dbReference type="CDD" id="cd00118">
    <property type="entry name" value="LysM"/>
    <property type="match status" value="1"/>
</dbReference>
<dbReference type="SUPFAM" id="SSF54106">
    <property type="entry name" value="LysM domain"/>
    <property type="match status" value="1"/>
</dbReference>
<evidence type="ECO:0000313" key="2">
    <source>
        <dbReference type="EMBL" id="EAY17838.1"/>
    </source>
</evidence>
<reference evidence="2" key="2">
    <citation type="journal article" date="2007" name="Science">
        <title>Draft genome sequence of the sexually transmitted pathogen Trichomonas vaginalis.</title>
        <authorList>
            <person name="Carlton J.M."/>
            <person name="Hirt R.P."/>
            <person name="Silva J.C."/>
            <person name="Delcher A.L."/>
            <person name="Schatz M."/>
            <person name="Zhao Q."/>
            <person name="Wortman J.R."/>
            <person name="Bidwell S.L."/>
            <person name="Alsmark U.C.M."/>
            <person name="Besteiro S."/>
            <person name="Sicheritz-Ponten T."/>
            <person name="Noel C.J."/>
            <person name="Dacks J.B."/>
            <person name="Foster P.G."/>
            <person name="Simillion C."/>
            <person name="Van de Peer Y."/>
            <person name="Miranda-Saavedra D."/>
            <person name="Barton G.J."/>
            <person name="Westrop G.D."/>
            <person name="Mueller S."/>
            <person name="Dessi D."/>
            <person name="Fiori P.L."/>
            <person name="Ren Q."/>
            <person name="Paulsen I."/>
            <person name="Zhang H."/>
            <person name="Bastida-Corcuera F.D."/>
            <person name="Simoes-Barbosa A."/>
            <person name="Brown M.T."/>
            <person name="Hayes R.D."/>
            <person name="Mukherjee M."/>
            <person name="Okumura C.Y."/>
            <person name="Schneider R."/>
            <person name="Smith A.J."/>
            <person name="Vanacova S."/>
            <person name="Villalvazo M."/>
            <person name="Haas B.J."/>
            <person name="Pertea M."/>
            <person name="Feldblyum T.V."/>
            <person name="Utterback T.R."/>
            <person name="Shu C.L."/>
            <person name="Osoegawa K."/>
            <person name="de Jong P.J."/>
            <person name="Hrdy I."/>
            <person name="Horvathova L."/>
            <person name="Zubacova Z."/>
            <person name="Dolezal P."/>
            <person name="Malik S.B."/>
            <person name="Logsdon J.M. Jr."/>
            <person name="Henze K."/>
            <person name="Gupta A."/>
            <person name="Wang C.C."/>
            <person name="Dunne R.L."/>
            <person name="Upcroft J.A."/>
            <person name="Upcroft P."/>
            <person name="White O."/>
            <person name="Salzberg S.L."/>
            <person name="Tang P."/>
            <person name="Chiu C.-H."/>
            <person name="Lee Y.-S."/>
            <person name="Embley T.M."/>
            <person name="Coombs G.H."/>
            <person name="Mottram J.C."/>
            <person name="Tachezy J."/>
            <person name="Fraser-Liggett C.M."/>
            <person name="Johnson P.J."/>
        </authorList>
    </citation>
    <scope>NUCLEOTIDE SEQUENCE [LARGE SCALE GENOMIC DNA]</scope>
    <source>
        <strain evidence="2">G3</strain>
    </source>
</reference>
<dbReference type="KEGG" id="tva:4775862"/>
<dbReference type="Proteomes" id="UP000001542">
    <property type="component" value="Unassembled WGS sequence"/>
</dbReference>
<dbReference type="PROSITE" id="PS51782">
    <property type="entry name" value="LYSM"/>
    <property type="match status" value="1"/>
</dbReference>
<keyword evidence="3" id="KW-1185">Reference proteome</keyword>
<organism evidence="2 3">
    <name type="scientific">Trichomonas vaginalis (strain ATCC PRA-98 / G3)</name>
    <dbReference type="NCBI Taxonomy" id="412133"/>
    <lineage>
        <taxon>Eukaryota</taxon>
        <taxon>Metamonada</taxon>
        <taxon>Parabasalia</taxon>
        <taxon>Trichomonadida</taxon>
        <taxon>Trichomonadidae</taxon>
        <taxon>Trichomonas</taxon>
    </lineage>
</organism>
<dbReference type="AlphaFoldDB" id="A2DNY9"/>
<dbReference type="InParanoid" id="A2DNY9"/>
<name>A2DNY9_TRIV3</name>
<accession>A2DNY9</accession>
<dbReference type="VEuPathDB" id="TrichDB:TVAGG3_0989970"/>
<gene>
    <name evidence="2" type="ORF">TVAG_010620</name>
</gene>
<dbReference type="Gene3D" id="3.10.350.10">
    <property type="entry name" value="LysM domain"/>
    <property type="match status" value="1"/>
</dbReference>
<protein>
    <recommendedName>
        <fullName evidence="1">LysM domain-containing protein</fullName>
    </recommendedName>
</protein>
<proteinExistence type="predicted"/>
<dbReference type="RefSeq" id="XP_001329973.1">
    <property type="nucleotide sequence ID" value="XM_001329938.1"/>
</dbReference>
<dbReference type="SMR" id="A2DNY9"/>
<dbReference type="InterPro" id="IPR018392">
    <property type="entry name" value="LysM"/>
</dbReference>